<name>A0A6J8BN55_MYTCO</name>
<accession>A0A6J8BN55</accession>
<dbReference type="EMBL" id="CACVKT020003504">
    <property type="protein sequence ID" value="CAC5384264.1"/>
    <property type="molecule type" value="Genomic_DNA"/>
</dbReference>
<sequence length="232" mass="26736">MDKIVLNFNFGQDGGSDMVTIQPQAKVDLVLRRSEYLLDVVNRYVQLHGSSNSIELNIDISNCNRNFTLGFFMKNIQQCDSDVKRCRDSKMGFLTPLITMFQLEKDYVKLLLPRKICNKNYKDIHSLWLVPLYKDIISNFYLFDTFDVNTKDILTSDDFKQFIFEVKTLHDDYLVHTLPTCICQKCTAFRSNRSTQFYEGTYPTPCYGPISNSPFKNMPGAKAHKFGGGRPG</sequence>
<evidence type="ECO:0000313" key="2">
    <source>
        <dbReference type="Proteomes" id="UP000507470"/>
    </source>
</evidence>
<keyword evidence="2" id="KW-1185">Reference proteome</keyword>
<evidence type="ECO:0000313" key="1">
    <source>
        <dbReference type="EMBL" id="CAC5384264.1"/>
    </source>
</evidence>
<dbReference type="OrthoDB" id="6187182at2759"/>
<protein>
    <submittedName>
        <fullName evidence="1">Uncharacterized protein</fullName>
    </submittedName>
</protein>
<reference evidence="1 2" key="1">
    <citation type="submission" date="2020-06" db="EMBL/GenBank/DDBJ databases">
        <authorList>
            <person name="Li R."/>
            <person name="Bekaert M."/>
        </authorList>
    </citation>
    <scope>NUCLEOTIDE SEQUENCE [LARGE SCALE GENOMIC DNA]</scope>
    <source>
        <strain evidence="2">wild</strain>
    </source>
</reference>
<dbReference type="AlphaFoldDB" id="A0A6J8BN55"/>
<proteinExistence type="predicted"/>
<gene>
    <name evidence="1" type="ORF">MCOR_19926</name>
</gene>
<dbReference type="Proteomes" id="UP000507470">
    <property type="component" value="Unassembled WGS sequence"/>
</dbReference>
<organism evidence="1 2">
    <name type="scientific">Mytilus coruscus</name>
    <name type="common">Sea mussel</name>
    <dbReference type="NCBI Taxonomy" id="42192"/>
    <lineage>
        <taxon>Eukaryota</taxon>
        <taxon>Metazoa</taxon>
        <taxon>Spiralia</taxon>
        <taxon>Lophotrochozoa</taxon>
        <taxon>Mollusca</taxon>
        <taxon>Bivalvia</taxon>
        <taxon>Autobranchia</taxon>
        <taxon>Pteriomorphia</taxon>
        <taxon>Mytilida</taxon>
        <taxon>Mytiloidea</taxon>
        <taxon>Mytilidae</taxon>
        <taxon>Mytilinae</taxon>
        <taxon>Mytilus</taxon>
    </lineage>
</organism>